<name>A0A336K5R9_CULSO</name>
<dbReference type="PANTHER" id="PTHR13527">
    <property type="entry name" value="SAYSVFN DOMAIN-CONTAINING PROTEIN 1"/>
    <property type="match status" value="1"/>
</dbReference>
<reference evidence="3" key="1">
    <citation type="submission" date="2018-04" db="EMBL/GenBank/DDBJ databases">
        <authorList>
            <person name="Go L.Y."/>
            <person name="Mitchell J.A."/>
        </authorList>
    </citation>
    <scope>NUCLEOTIDE SEQUENCE</scope>
    <source>
        <tissue evidence="3">Whole organism</tissue>
    </source>
</reference>
<dbReference type="InterPro" id="IPR039159">
    <property type="entry name" value="SAYSD1"/>
</dbReference>
<dbReference type="VEuPathDB" id="VectorBase:CSON002258"/>
<evidence type="ECO:0000313" key="4">
    <source>
        <dbReference type="EMBL" id="SSX20696.1"/>
    </source>
</evidence>
<feature type="transmembrane region" description="Helical" evidence="1">
    <location>
        <begin position="84"/>
        <end position="103"/>
    </location>
</feature>
<feature type="transmembrane region" description="Helical" evidence="1">
    <location>
        <begin position="109"/>
        <end position="126"/>
    </location>
</feature>
<protein>
    <submittedName>
        <fullName evidence="3">CSON002258 protein</fullName>
    </submittedName>
</protein>
<accession>A0A336K5R9</accession>
<sequence length="168" mass="19631">MEEKLKRYRLQTQRIQYYINLKRKFKNMIFGHNGSSVENEDQSINIDEMKSESETETIKAEATDKLVMGSDIILKDTINNTTKTIDYITYFVYFLIWVTFYAISIELKFGIVYFMLSILGGIYLNTRTGTRPENELSAYSVFNPNVMSIQGTLKAEQFEREIGMRHIS</sequence>
<proteinExistence type="predicted"/>
<dbReference type="InterPro" id="IPR019387">
    <property type="entry name" value="SAYSvFN_dom"/>
</dbReference>
<keyword evidence="1" id="KW-0812">Transmembrane</keyword>
<dbReference type="AlphaFoldDB" id="A0A336K5R9"/>
<evidence type="ECO:0000313" key="3">
    <source>
        <dbReference type="EMBL" id="SSX00316.1"/>
    </source>
</evidence>
<feature type="domain" description="SAYSvFN" evidence="2">
    <location>
        <begin position="93"/>
        <end position="162"/>
    </location>
</feature>
<evidence type="ECO:0000259" key="2">
    <source>
        <dbReference type="Pfam" id="PF10260"/>
    </source>
</evidence>
<dbReference type="EMBL" id="UFQS01000137">
    <property type="protein sequence ID" value="SSX00316.1"/>
    <property type="molecule type" value="Genomic_DNA"/>
</dbReference>
<evidence type="ECO:0000256" key="1">
    <source>
        <dbReference type="SAM" id="Phobius"/>
    </source>
</evidence>
<dbReference type="PANTHER" id="PTHR13527:SF0">
    <property type="entry name" value="SAYSVFN DOMAIN-CONTAINING PROTEIN 1"/>
    <property type="match status" value="1"/>
</dbReference>
<gene>
    <name evidence="3" type="primary">CSON002258</name>
</gene>
<dbReference type="Pfam" id="PF10260">
    <property type="entry name" value="SAYSvFN"/>
    <property type="match status" value="1"/>
</dbReference>
<reference evidence="4" key="2">
    <citation type="submission" date="2018-07" db="EMBL/GenBank/DDBJ databases">
        <authorList>
            <person name="Quirk P.G."/>
            <person name="Krulwich T.A."/>
        </authorList>
    </citation>
    <scope>NUCLEOTIDE SEQUENCE</scope>
</reference>
<keyword evidence="1" id="KW-0472">Membrane</keyword>
<organism evidence="3">
    <name type="scientific">Culicoides sonorensis</name>
    <name type="common">Biting midge</name>
    <dbReference type="NCBI Taxonomy" id="179676"/>
    <lineage>
        <taxon>Eukaryota</taxon>
        <taxon>Metazoa</taxon>
        <taxon>Ecdysozoa</taxon>
        <taxon>Arthropoda</taxon>
        <taxon>Hexapoda</taxon>
        <taxon>Insecta</taxon>
        <taxon>Pterygota</taxon>
        <taxon>Neoptera</taxon>
        <taxon>Endopterygota</taxon>
        <taxon>Diptera</taxon>
        <taxon>Nematocera</taxon>
        <taxon>Chironomoidea</taxon>
        <taxon>Ceratopogonidae</taxon>
        <taxon>Ceratopogoninae</taxon>
        <taxon>Culicoides</taxon>
        <taxon>Monoculicoides</taxon>
    </lineage>
</organism>
<keyword evidence="1" id="KW-1133">Transmembrane helix</keyword>
<dbReference type="EMBL" id="UFQT01000137">
    <property type="protein sequence ID" value="SSX20696.1"/>
    <property type="molecule type" value="Genomic_DNA"/>
</dbReference>